<dbReference type="Gene3D" id="3.30.40.10">
    <property type="entry name" value="Zinc/RING finger domain, C3HC4 (zinc finger)"/>
    <property type="match status" value="1"/>
</dbReference>
<feature type="domain" description="U-box" evidence="7">
    <location>
        <begin position="285"/>
        <end position="358"/>
    </location>
</feature>
<proteinExistence type="predicted"/>
<dbReference type="CDD" id="cd16655">
    <property type="entry name" value="RING-Ubox_WDSUB1-like"/>
    <property type="match status" value="1"/>
</dbReference>
<protein>
    <recommendedName>
        <fullName evidence="3">RING-type E3 ubiquitin transferase</fullName>
        <ecNumber evidence="3">2.3.2.27</ecNumber>
    </recommendedName>
</protein>
<evidence type="ECO:0000259" key="6">
    <source>
        <dbReference type="PROSITE" id="PS50011"/>
    </source>
</evidence>
<dbReference type="GO" id="GO:0061630">
    <property type="term" value="F:ubiquitin protein ligase activity"/>
    <property type="evidence" value="ECO:0007669"/>
    <property type="project" value="UniProtKB-EC"/>
</dbReference>
<dbReference type="PANTHER" id="PTHR45647">
    <property type="entry name" value="OS02G0152300 PROTEIN"/>
    <property type="match status" value="1"/>
</dbReference>
<dbReference type="InterPro" id="IPR051348">
    <property type="entry name" value="U-box_ubiquitin_ligases"/>
</dbReference>
<evidence type="ECO:0000256" key="4">
    <source>
        <dbReference type="ARBA" id="ARBA00022679"/>
    </source>
</evidence>
<accession>A0A8R7U2T9</accession>
<dbReference type="InterPro" id="IPR000719">
    <property type="entry name" value="Prot_kinase_dom"/>
</dbReference>
<dbReference type="Proteomes" id="UP000015106">
    <property type="component" value="Chromosome 4"/>
</dbReference>
<dbReference type="Gene3D" id="3.30.200.20">
    <property type="entry name" value="Phosphorylase Kinase, domain 1"/>
    <property type="match status" value="1"/>
</dbReference>
<dbReference type="InterPro" id="IPR013083">
    <property type="entry name" value="Znf_RING/FYVE/PHD"/>
</dbReference>
<feature type="domain" description="Protein kinase" evidence="6">
    <location>
        <begin position="10"/>
        <end position="277"/>
    </location>
</feature>
<dbReference type="EnsemblPlants" id="TuG1812G0400000253.01.T01">
    <property type="protein sequence ID" value="TuG1812G0400000253.01.T01"/>
    <property type="gene ID" value="TuG1812G0400000253.01"/>
</dbReference>
<dbReference type="SUPFAM" id="SSF56112">
    <property type="entry name" value="Protein kinase-like (PK-like)"/>
    <property type="match status" value="1"/>
</dbReference>
<dbReference type="GO" id="GO:0005524">
    <property type="term" value="F:ATP binding"/>
    <property type="evidence" value="ECO:0007669"/>
    <property type="project" value="InterPro"/>
</dbReference>
<dbReference type="EC" id="2.3.2.27" evidence="3"/>
<reference evidence="8" key="3">
    <citation type="submission" date="2022-06" db="UniProtKB">
        <authorList>
            <consortium name="EnsemblPlants"/>
        </authorList>
    </citation>
    <scope>IDENTIFICATION</scope>
</reference>
<dbReference type="Gene3D" id="1.10.510.10">
    <property type="entry name" value="Transferase(Phosphotransferase) domain 1"/>
    <property type="match status" value="1"/>
</dbReference>
<sequence>MEIKEATANFDDSKKIGQGGCGTVYKGFLRHTTVAVKRLNREGTTGDKEFNDEVETLCKMRHPNLVTLIGVCREANVLVFEFLSNGSLEDCLQHDHQREALSWRMRVRIAAEICTGLIFLHSNRPKGIAHGDLKPDNVLLDASFGCKLADFGISRPLNVTNTTITPYHRTNLLKGTMGYMDPAYIASGELTAQYDVYSFGVVLMRLITNKSPLGLPHAVEAALRTNKLPDIVDTSAGEWPSEPTKELARLALRCCRYERKERPDLENEVWDVIQAMLNYPEDKCKPPTFFICPMTQEIMRDPCIAADGFTYEREAIKDWLAMGNKMSPMAYLSLAHHELTPNNALRFAIQEWQKRQQQ</sequence>
<reference evidence="9" key="1">
    <citation type="journal article" date="2013" name="Nature">
        <title>Draft genome of the wheat A-genome progenitor Triticum urartu.</title>
        <authorList>
            <person name="Ling H.Q."/>
            <person name="Zhao S."/>
            <person name="Liu D."/>
            <person name="Wang J."/>
            <person name="Sun H."/>
            <person name="Zhang C."/>
            <person name="Fan H."/>
            <person name="Li D."/>
            <person name="Dong L."/>
            <person name="Tao Y."/>
            <person name="Gao C."/>
            <person name="Wu H."/>
            <person name="Li Y."/>
            <person name="Cui Y."/>
            <person name="Guo X."/>
            <person name="Zheng S."/>
            <person name="Wang B."/>
            <person name="Yu K."/>
            <person name="Liang Q."/>
            <person name="Yang W."/>
            <person name="Lou X."/>
            <person name="Chen J."/>
            <person name="Feng M."/>
            <person name="Jian J."/>
            <person name="Zhang X."/>
            <person name="Luo G."/>
            <person name="Jiang Y."/>
            <person name="Liu J."/>
            <person name="Wang Z."/>
            <person name="Sha Y."/>
            <person name="Zhang B."/>
            <person name="Wu H."/>
            <person name="Tang D."/>
            <person name="Shen Q."/>
            <person name="Xue P."/>
            <person name="Zou S."/>
            <person name="Wang X."/>
            <person name="Liu X."/>
            <person name="Wang F."/>
            <person name="Yang Y."/>
            <person name="An X."/>
            <person name="Dong Z."/>
            <person name="Zhang K."/>
            <person name="Zhang X."/>
            <person name="Luo M.C."/>
            <person name="Dvorak J."/>
            <person name="Tong Y."/>
            <person name="Wang J."/>
            <person name="Yang H."/>
            <person name="Li Z."/>
            <person name="Wang D."/>
            <person name="Zhang A."/>
            <person name="Wang J."/>
        </authorList>
    </citation>
    <scope>NUCLEOTIDE SEQUENCE</scope>
    <source>
        <strain evidence="9">cv. G1812</strain>
    </source>
</reference>
<dbReference type="SMART" id="SM00220">
    <property type="entry name" value="S_TKc"/>
    <property type="match status" value="1"/>
</dbReference>
<evidence type="ECO:0000256" key="3">
    <source>
        <dbReference type="ARBA" id="ARBA00012483"/>
    </source>
</evidence>
<comment type="pathway">
    <text evidence="2">Protein modification; protein ubiquitination.</text>
</comment>
<evidence type="ECO:0000256" key="1">
    <source>
        <dbReference type="ARBA" id="ARBA00000900"/>
    </source>
</evidence>
<dbReference type="SUPFAM" id="SSF57850">
    <property type="entry name" value="RING/U-box"/>
    <property type="match status" value="1"/>
</dbReference>
<dbReference type="PANTHER" id="PTHR45647:SF46">
    <property type="entry name" value="OS09G0569800 PROTEIN"/>
    <property type="match status" value="1"/>
</dbReference>
<evidence type="ECO:0000256" key="5">
    <source>
        <dbReference type="ARBA" id="ARBA00022786"/>
    </source>
</evidence>
<dbReference type="InterPro" id="IPR011009">
    <property type="entry name" value="Kinase-like_dom_sf"/>
</dbReference>
<dbReference type="SMART" id="SM00504">
    <property type="entry name" value="Ubox"/>
    <property type="match status" value="1"/>
</dbReference>
<organism evidence="8 9">
    <name type="scientific">Triticum urartu</name>
    <name type="common">Red wild einkorn</name>
    <name type="synonym">Crithodium urartu</name>
    <dbReference type="NCBI Taxonomy" id="4572"/>
    <lineage>
        <taxon>Eukaryota</taxon>
        <taxon>Viridiplantae</taxon>
        <taxon>Streptophyta</taxon>
        <taxon>Embryophyta</taxon>
        <taxon>Tracheophyta</taxon>
        <taxon>Spermatophyta</taxon>
        <taxon>Magnoliopsida</taxon>
        <taxon>Liliopsida</taxon>
        <taxon>Poales</taxon>
        <taxon>Poaceae</taxon>
        <taxon>BOP clade</taxon>
        <taxon>Pooideae</taxon>
        <taxon>Triticodae</taxon>
        <taxon>Triticeae</taxon>
        <taxon>Triticinae</taxon>
        <taxon>Triticum</taxon>
    </lineage>
</organism>
<keyword evidence="5" id="KW-0833">Ubl conjugation pathway</keyword>
<keyword evidence="9" id="KW-1185">Reference proteome</keyword>
<dbReference type="AlphaFoldDB" id="A0A8R7U2T9"/>
<dbReference type="PROSITE" id="PS00108">
    <property type="entry name" value="PROTEIN_KINASE_ST"/>
    <property type="match status" value="1"/>
</dbReference>
<dbReference type="PROSITE" id="PS50011">
    <property type="entry name" value="PROTEIN_KINASE_DOM"/>
    <property type="match status" value="1"/>
</dbReference>
<name>A0A8R7U2T9_TRIUA</name>
<evidence type="ECO:0000256" key="2">
    <source>
        <dbReference type="ARBA" id="ARBA00004906"/>
    </source>
</evidence>
<evidence type="ECO:0000313" key="9">
    <source>
        <dbReference type="Proteomes" id="UP000015106"/>
    </source>
</evidence>
<dbReference type="GO" id="GO:0004672">
    <property type="term" value="F:protein kinase activity"/>
    <property type="evidence" value="ECO:0007669"/>
    <property type="project" value="InterPro"/>
</dbReference>
<dbReference type="InterPro" id="IPR003613">
    <property type="entry name" value="Ubox_domain"/>
</dbReference>
<keyword evidence="4" id="KW-0808">Transferase</keyword>
<comment type="catalytic activity">
    <reaction evidence="1">
        <text>S-ubiquitinyl-[E2 ubiquitin-conjugating enzyme]-L-cysteine + [acceptor protein]-L-lysine = [E2 ubiquitin-conjugating enzyme]-L-cysteine + N(6)-ubiquitinyl-[acceptor protein]-L-lysine.</text>
        <dbReference type="EC" id="2.3.2.27"/>
    </reaction>
</comment>
<dbReference type="InterPro" id="IPR008271">
    <property type="entry name" value="Ser/Thr_kinase_AS"/>
</dbReference>
<dbReference type="Pfam" id="PF00069">
    <property type="entry name" value="Pkinase"/>
    <property type="match status" value="1"/>
</dbReference>
<evidence type="ECO:0000259" key="7">
    <source>
        <dbReference type="PROSITE" id="PS51698"/>
    </source>
</evidence>
<dbReference type="Gramene" id="TuG1812G0400000253.01.T01">
    <property type="protein sequence ID" value="TuG1812G0400000253.01.T01"/>
    <property type="gene ID" value="TuG1812G0400000253.01"/>
</dbReference>
<reference evidence="8" key="2">
    <citation type="submission" date="2018-03" db="EMBL/GenBank/DDBJ databases">
        <title>The Triticum urartu genome reveals the dynamic nature of wheat genome evolution.</title>
        <authorList>
            <person name="Ling H."/>
            <person name="Ma B."/>
            <person name="Shi X."/>
            <person name="Liu H."/>
            <person name="Dong L."/>
            <person name="Sun H."/>
            <person name="Cao Y."/>
            <person name="Gao Q."/>
            <person name="Zheng S."/>
            <person name="Li Y."/>
            <person name="Yu Y."/>
            <person name="Du H."/>
            <person name="Qi M."/>
            <person name="Li Y."/>
            <person name="Yu H."/>
            <person name="Cui Y."/>
            <person name="Wang N."/>
            <person name="Chen C."/>
            <person name="Wu H."/>
            <person name="Zhao Y."/>
            <person name="Zhang J."/>
            <person name="Li Y."/>
            <person name="Zhou W."/>
            <person name="Zhang B."/>
            <person name="Hu W."/>
            <person name="Eijk M."/>
            <person name="Tang J."/>
            <person name="Witsenboer H."/>
            <person name="Zhao S."/>
            <person name="Li Z."/>
            <person name="Zhang A."/>
            <person name="Wang D."/>
            <person name="Liang C."/>
        </authorList>
    </citation>
    <scope>NUCLEOTIDE SEQUENCE [LARGE SCALE GENOMIC DNA]</scope>
    <source>
        <strain evidence="8">cv. G1812</strain>
    </source>
</reference>
<dbReference type="GO" id="GO:0016567">
    <property type="term" value="P:protein ubiquitination"/>
    <property type="evidence" value="ECO:0007669"/>
    <property type="project" value="InterPro"/>
</dbReference>
<dbReference type="PROSITE" id="PS51698">
    <property type="entry name" value="U_BOX"/>
    <property type="match status" value="1"/>
</dbReference>
<evidence type="ECO:0000313" key="8">
    <source>
        <dbReference type="EnsemblPlants" id="TuG1812G0400000253.01.T01"/>
    </source>
</evidence>
<dbReference type="Pfam" id="PF04564">
    <property type="entry name" value="U-box"/>
    <property type="match status" value="1"/>
</dbReference>